<organism evidence="1 2">
    <name type="scientific">Borreliella valaisiana VS116</name>
    <dbReference type="NCBI Taxonomy" id="445987"/>
    <lineage>
        <taxon>Bacteria</taxon>
        <taxon>Pseudomonadati</taxon>
        <taxon>Spirochaetota</taxon>
        <taxon>Spirochaetia</taxon>
        <taxon>Spirochaetales</taxon>
        <taxon>Borreliaceae</taxon>
        <taxon>Borreliella</taxon>
    </lineage>
</organism>
<keyword evidence="2" id="KW-1185">Reference proteome</keyword>
<dbReference type="HOGENOM" id="CLU_163849_0_0_12"/>
<reference evidence="1 2" key="1">
    <citation type="journal article" date="2012" name="J. Bacteriol.">
        <title>Whole-Genome Sequences of Borrelia bissettii, Borrelia valaisiana, and Borrelia spielmanii.</title>
        <authorList>
            <person name="Schutzer S.E."/>
            <person name="Fraser-Liggett C.M."/>
            <person name="Qiu W.G."/>
            <person name="Kraiczy P."/>
            <person name="Mongodin E.F."/>
            <person name="Dunn J.J."/>
            <person name="Luft B.J."/>
            <person name="Casjens S.R."/>
        </authorList>
    </citation>
    <scope>NUCLEOTIDE SEQUENCE [LARGE SCALE GENOMIC DNA]</scope>
    <source>
        <strain evidence="1 2">VS116</strain>
        <plasmid evidence="1">VS116_lp28-3</plasmid>
    </source>
</reference>
<dbReference type="REBASE" id="20335">
    <property type="entry name" value="BvaVSORF117P"/>
</dbReference>
<accession>C0R933</accession>
<protein>
    <submittedName>
        <fullName evidence="1">Uncharacterized protein</fullName>
    </submittedName>
</protein>
<sequence length="82" mass="9740">MPQPEEKDILANPLYLTLIKNTSLLIAKNDPKNFSNLLYLKHFEFSKEKINKILKLYTKDKFFKEKEKENDFIIASLYSLTK</sequence>
<evidence type="ECO:0000313" key="2">
    <source>
        <dbReference type="Proteomes" id="UP000006163"/>
    </source>
</evidence>
<proteinExistence type="predicted"/>
<gene>
    <name evidence="1" type="ORF">BVAVS116_H0118</name>
</gene>
<geneLocation type="plasmid" evidence="1 2">
    <name>VS116_lp28-3</name>
</geneLocation>
<evidence type="ECO:0000313" key="1">
    <source>
        <dbReference type="EMBL" id="ACN52926.1"/>
    </source>
</evidence>
<dbReference type="EMBL" id="CP001440">
    <property type="protein sequence ID" value="ACN52926.1"/>
    <property type="molecule type" value="Genomic_DNA"/>
</dbReference>
<dbReference type="Proteomes" id="UP000006163">
    <property type="component" value="Plasmid VS116_lp28-3"/>
</dbReference>
<keyword evidence="1" id="KW-0614">Plasmid</keyword>
<name>C0R933_BORVA</name>
<dbReference type="AlphaFoldDB" id="C0R933"/>